<dbReference type="Proteomes" id="UP001259420">
    <property type="component" value="Unassembled WGS sequence"/>
</dbReference>
<sequence>MTNVFALLEKLPLRIKLLLGFATLAVLILVLGVQSLRSQESLKRDMQRLYQQELAGIEQLQEARVQMPHLMQGLQRAVGGNNEDVRIKGVAQFREARQRLQESLLQTQPTLWREENLERFATFEVLLERLQHDGDAALELAGAGDQAQALRLINSDEFQRLDEQGDDLLKQMARTKETSIHDTTKQIAEFAGRSTQLTYQLLLGGLTLSLLMGWLISRSIRLPLDRVRAAVDELAAGQLDRTIPHTDLQNETGDLARAIATLQAELQQLERQRWVKAQTEQLQADLPQAETPRELAQVFLRHMASMLGICRGVLYSLQEKGDSLQLVGSYATDPDCPPAPTVVLGAGLLGQCALDRAPRELQGLTQPFGRLHSQLGEVPASYLLVQPVLRGERLLGVLELAGYRPLGAREQSLLQEAMPRLAGAMAVMERNLAVQSLLVETRRQADEMGEQALRLELQSKELEAQQSALRATKAWYRAILEAAPDGMIVINADGAILMTNPQLDTLFGYATGELVGETIERLVPEAARGRHVTLRNGFIAHGSTRQMGANLDDLKGIRKDGSLFSVEIGLSHLPLLEGRGTCICASVRDVSERRQMQAALKSSETQLRAVLDSSPVAMLIRGDDGRPSYCNPQLESLFGVGREQLGEMDESLFWCDAQAHGRFLAAAAEGAVLNFEASLQRDGGERFDVLLSAVPLTLGERNISASWYYDITDRKAAEAQVHYAREVAEEATRAKSEFLANMSHEIRTPMNAIIGMSHLALRTQLDNRQRNYIVKVHRSAESLLGIINDILDFSKIEAGRMDLELIPFRLEDLLENFSNVVGLKAEDKGLELLYNTVADLPTALIGDPLRLGQVLANLGNNATKFTEQGEIVLGIERLGSDEGKVELHFWVRDTGIGMSEEQCQRIFQSFIQADSSTTRKYGGTGLGLAISKRLVELMGGRIWVESVPGSGSTFHFCVSLGVQTDAPARRMFTADELLGIRVLVVDDNASAREILSSMAHSFGVEVDVADSGRLALRMLAQAEHNSLPFDLVLMDWRMPGMDGVETVRQMRSANLTRTPSVIMVTALDREELLEQAKLQHVQLPVVLTKPVTPSTLLEAIGTVFGKVPQIGTRASERNEQSADNMARLKGARLLLVEDNELNRELACDLLQGAGIELELACDGQQALDLLARDSDFDGVLMDCQMPVMDGYTATRRIRQQANFAALPIIAMTADAMAGDRERALACGMNDHLSKPLDVDSMFATLVRWIKPRVGRPGKAPMVTGPAASEALPAMLEGIDQVAGLATCSGKSALYLQLLRKFHSTQMSFVEQFQVALADADPTAATRVAHTLRGTAGNIGAKAVAQAAAQLEQACQAGESSTRVQAHLAEVGQRLIPVLNALSRLGEADPASGALAPQPVAELSGRLSRLRHLLAESDTAAIAALDDVRSLSLDEALAKRLSLVAQQLERFDFDRALALLQDEVKL</sequence>
<organism evidence="1 2">
    <name type="scientific">Pseudomonas synxantha</name>
    <dbReference type="NCBI Taxonomy" id="47883"/>
    <lineage>
        <taxon>Bacteria</taxon>
        <taxon>Pseudomonadati</taxon>
        <taxon>Pseudomonadota</taxon>
        <taxon>Gammaproteobacteria</taxon>
        <taxon>Pseudomonadales</taxon>
        <taxon>Pseudomonadaceae</taxon>
        <taxon>Pseudomonas</taxon>
    </lineage>
</organism>
<accession>A0ACC6JLR2</accession>
<evidence type="ECO:0000313" key="1">
    <source>
        <dbReference type="EMBL" id="MDR6607477.1"/>
    </source>
</evidence>
<protein>
    <submittedName>
        <fullName evidence="1">PAS domain S-box-containing protein</fullName>
    </submittedName>
</protein>
<dbReference type="EMBL" id="JAVDSD010000004">
    <property type="protein sequence ID" value="MDR6607477.1"/>
    <property type="molecule type" value="Genomic_DNA"/>
</dbReference>
<keyword evidence="2" id="KW-1185">Reference proteome</keyword>
<evidence type="ECO:0000313" key="2">
    <source>
        <dbReference type="Proteomes" id="UP001259420"/>
    </source>
</evidence>
<gene>
    <name evidence="1" type="ORF">J2X87_002547</name>
</gene>
<comment type="caution">
    <text evidence="1">The sequence shown here is derived from an EMBL/GenBank/DDBJ whole genome shotgun (WGS) entry which is preliminary data.</text>
</comment>
<proteinExistence type="predicted"/>
<name>A0ACC6JLR2_9PSED</name>
<reference evidence="1" key="1">
    <citation type="submission" date="2023-07" db="EMBL/GenBank/DDBJ databases">
        <title>Sorghum-associated microbial communities from plants grown in Nebraska, USA.</title>
        <authorList>
            <person name="Schachtman D."/>
        </authorList>
    </citation>
    <scope>NUCLEOTIDE SEQUENCE</scope>
    <source>
        <strain evidence="1">BE46</strain>
    </source>
</reference>